<dbReference type="InterPro" id="IPR016181">
    <property type="entry name" value="Acyl_CoA_acyltransferase"/>
</dbReference>
<dbReference type="InterPro" id="IPR000182">
    <property type="entry name" value="GNAT_dom"/>
</dbReference>
<organism evidence="2 3">
    <name type="scientific">Nocardia jiangsuensis</name>
    <dbReference type="NCBI Taxonomy" id="1691563"/>
    <lineage>
        <taxon>Bacteria</taxon>
        <taxon>Bacillati</taxon>
        <taxon>Actinomycetota</taxon>
        <taxon>Actinomycetes</taxon>
        <taxon>Mycobacteriales</taxon>
        <taxon>Nocardiaceae</taxon>
        <taxon>Nocardia</taxon>
    </lineage>
</organism>
<dbReference type="Proteomes" id="UP001595696">
    <property type="component" value="Unassembled WGS sequence"/>
</dbReference>
<feature type="domain" description="N-acetyltransferase" evidence="1">
    <location>
        <begin position="26"/>
        <end position="182"/>
    </location>
</feature>
<dbReference type="Gene3D" id="3.40.630.30">
    <property type="match status" value="1"/>
</dbReference>
<keyword evidence="3" id="KW-1185">Reference proteome</keyword>
<keyword evidence="2" id="KW-0808">Transferase</keyword>
<evidence type="ECO:0000313" key="2">
    <source>
        <dbReference type="EMBL" id="MFC3962016.1"/>
    </source>
</evidence>
<dbReference type="EC" id="2.3.-.-" evidence="2"/>
<gene>
    <name evidence="2" type="ORF">ACFO0B_08450</name>
</gene>
<name>A0ABV8DQU1_9NOCA</name>
<dbReference type="PANTHER" id="PTHR43441:SF10">
    <property type="entry name" value="ACETYLTRANSFERASE"/>
    <property type="match status" value="1"/>
</dbReference>
<evidence type="ECO:0000259" key="1">
    <source>
        <dbReference type="PROSITE" id="PS51186"/>
    </source>
</evidence>
<dbReference type="Pfam" id="PF13302">
    <property type="entry name" value="Acetyltransf_3"/>
    <property type="match status" value="1"/>
</dbReference>
<dbReference type="PANTHER" id="PTHR43441">
    <property type="entry name" value="RIBOSOMAL-PROTEIN-SERINE ACETYLTRANSFERASE"/>
    <property type="match status" value="1"/>
</dbReference>
<reference evidence="3" key="1">
    <citation type="journal article" date="2019" name="Int. J. Syst. Evol. Microbiol.">
        <title>The Global Catalogue of Microorganisms (GCM) 10K type strain sequencing project: providing services to taxonomists for standard genome sequencing and annotation.</title>
        <authorList>
            <consortium name="The Broad Institute Genomics Platform"/>
            <consortium name="The Broad Institute Genome Sequencing Center for Infectious Disease"/>
            <person name="Wu L."/>
            <person name="Ma J."/>
        </authorList>
    </citation>
    <scope>NUCLEOTIDE SEQUENCE [LARGE SCALE GENOMIC DNA]</scope>
    <source>
        <strain evidence="3">CGMCC 4.7330</strain>
    </source>
</reference>
<protein>
    <submittedName>
        <fullName evidence="2">GNAT family N-acetyltransferase</fullName>
        <ecNumber evidence="2">2.3.-.-</ecNumber>
    </submittedName>
</protein>
<sequence>MPLLDSSPVELTLFDGSQPVLTDGELTLRPWTAADADAVYRAFTDPAVMRWHRRRADSVAEAEGWIRDWRATWPARTAANWAAAADGAVTGRVSLTGFDFRSGTAQVAYWTLPAARGRGSAPRGVRAAVAWAFEVGFHRLELTHSVHNTASCRTAEKSGFPLESTQREAGLHADGWHDMHLHALVTPG</sequence>
<comment type="caution">
    <text evidence="2">The sequence shown here is derived from an EMBL/GenBank/DDBJ whole genome shotgun (WGS) entry which is preliminary data.</text>
</comment>
<dbReference type="PROSITE" id="PS51186">
    <property type="entry name" value="GNAT"/>
    <property type="match status" value="1"/>
</dbReference>
<proteinExistence type="predicted"/>
<dbReference type="SUPFAM" id="SSF55729">
    <property type="entry name" value="Acyl-CoA N-acyltransferases (Nat)"/>
    <property type="match status" value="1"/>
</dbReference>
<accession>A0ABV8DQU1</accession>
<dbReference type="EMBL" id="JBHSAX010000007">
    <property type="protein sequence ID" value="MFC3962016.1"/>
    <property type="molecule type" value="Genomic_DNA"/>
</dbReference>
<dbReference type="InterPro" id="IPR051908">
    <property type="entry name" value="Ribosomal_N-acetyltransferase"/>
</dbReference>
<dbReference type="RefSeq" id="WP_378611765.1">
    <property type="nucleotide sequence ID" value="NZ_JBHSAX010000007.1"/>
</dbReference>
<dbReference type="GO" id="GO:0016746">
    <property type="term" value="F:acyltransferase activity"/>
    <property type="evidence" value="ECO:0007669"/>
    <property type="project" value="UniProtKB-KW"/>
</dbReference>
<keyword evidence="2" id="KW-0012">Acyltransferase</keyword>
<evidence type="ECO:0000313" key="3">
    <source>
        <dbReference type="Proteomes" id="UP001595696"/>
    </source>
</evidence>